<dbReference type="EMBL" id="CP001779">
    <property type="protein sequence ID" value="ACZ01570.1"/>
    <property type="molecule type" value="Genomic_DNA"/>
</dbReference>
<dbReference type="InterPro" id="IPR052710">
    <property type="entry name" value="CAAX_protease"/>
</dbReference>
<gene>
    <name evidence="3" type="ordered locus">Smon_1109</name>
</gene>
<dbReference type="Pfam" id="PF02517">
    <property type="entry name" value="Rce1-like"/>
    <property type="match status" value="1"/>
</dbReference>
<feature type="transmembrane region" description="Helical" evidence="1">
    <location>
        <begin position="45"/>
        <end position="69"/>
    </location>
</feature>
<evidence type="ECO:0000256" key="1">
    <source>
        <dbReference type="SAM" id="Phobius"/>
    </source>
</evidence>
<dbReference type="GO" id="GO:0004175">
    <property type="term" value="F:endopeptidase activity"/>
    <property type="evidence" value="ECO:0007669"/>
    <property type="project" value="UniProtKB-ARBA"/>
</dbReference>
<protein>
    <submittedName>
        <fullName evidence="3">Abortive infection protein</fullName>
    </submittedName>
</protein>
<dbReference type="KEGG" id="smf:Smon_1109"/>
<name>D1AV10_STRM9</name>
<proteinExistence type="predicted"/>
<evidence type="ECO:0000313" key="3">
    <source>
        <dbReference type="EMBL" id="ACZ01570.1"/>
    </source>
</evidence>
<feature type="transmembrane region" description="Helical" evidence="1">
    <location>
        <begin position="160"/>
        <end position="193"/>
    </location>
</feature>
<evidence type="ECO:0000313" key="4">
    <source>
        <dbReference type="Proteomes" id="UP000002072"/>
    </source>
</evidence>
<dbReference type="STRING" id="519441.Smon_1109"/>
<keyword evidence="1" id="KW-0472">Membrane</keyword>
<keyword evidence="4" id="KW-1185">Reference proteome</keyword>
<feature type="transmembrane region" description="Helical" evidence="1">
    <location>
        <begin position="12"/>
        <end position="33"/>
    </location>
</feature>
<evidence type="ECO:0000259" key="2">
    <source>
        <dbReference type="Pfam" id="PF02517"/>
    </source>
</evidence>
<sequence length="219" mass="25933">MELVIQNNKMKIIVNLLKILLLFFLLNYLNLFLFKVVEFFVNKDLITLDLVFIINLIGSTILITLFSYLSKNNKEYYKLNLKSILIIIIVIIITLVLEVSLSLFLDSTEQTIIFHKRMNYYKSVNKLLLILQIIVFSPIEEELFFRKIIFTYLENRKLALIVSIILFAFAHSYFNLEIFILFLPISIIISLIYYKTNSLKVNCIFHMLFNCFAIIKYLI</sequence>
<accession>D1AV10</accession>
<feature type="domain" description="CAAX prenyl protease 2/Lysostaphin resistance protein A-like" evidence="2">
    <location>
        <begin position="125"/>
        <end position="212"/>
    </location>
</feature>
<dbReference type="Proteomes" id="UP000002072">
    <property type="component" value="Chromosome"/>
</dbReference>
<keyword evidence="1" id="KW-0812">Transmembrane</keyword>
<dbReference type="PANTHER" id="PTHR36435">
    <property type="entry name" value="SLR1288 PROTEIN"/>
    <property type="match status" value="1"/>
</dbReference>
<feature type="transmembrane region" description="Helical" evidence="1">
    <location>
        <begin position="81"/>
        <end position="105"/>
    </location>
</feature>
<reference evidence="3 4" key="1">
    <citation type="journal article" date="2009" name="Stand. Genomic Sci.">
        <title>Complete genome sequence of Streptobacillus moniliformis type strain (9901T).</title>
        <authorList>
            <person name="Nolan M."/>
            <person name="Gronow S."/>
            <person name="Lapidus A."/>
            <person name="Ivanova N."/>
            <person name="Copeland A."/>
            <person name="Lucas S."/>
            <person name="Del Rio T.G."/>
            <person name="Chen F."/>
            <person name="Tice H."/>
            <person name="Pitluck S."/>
            <person name="Cheng J.F."/>
            <person name="Sims D."/>
            <person name="Meincke L."/>
            <person name="Bruce D."/>
            <person name="Goodwin L."/>
            <person name="Brettin T."/>
            <person name="Han C."/>
            <person name="Detter J.C."/>
            <person name="Ovchinikova G."/>
            <person name="Pati A."/>
            <person name="Mavromatis K."/>
            <person name="Mikhailova N."/>
            <person name="Chen A."/>
            <person name="Palaniappan K."/>
            <person name="Land M."/>
            <person name="Hauser L."/>
            <person name="Chang Y.J."/>
            <person name="Jeffries C.D."/>
            <person name="Rohde M."/>
            <person name="Sproer C."/>
            <person name="Goker M."/>
            <person name="Bristow J."/>
            <person name="Eisen J.A."/>
            <person name="Markowitz V."/>
            <person name="Hugenholtz P."/>
            <person name="Kyrpides N.C."/>
            <person name="Klenk H.P."/>
            <person name="Chain P."/>
        </authorList>
    </citation>
    <scope>NUCLEOTIDE SEQUENCE [LARGE SCALE GENOMIC DNA]</scope>
    <source>
        <strain evidence="4">ATCC 14647 / DSM 12112 / NCTC 10651 / 9901</strain>
    </source>
</reference>
<dbReference type="HOGENOM" id="CLU_1260875_0_0_0"/>
<dbReference type="AlphaFoldDB" id="D1AV10"/>
<dbReference type="GO" id="GO:0080120">
    <property type="term" value="P:CAAX-box protein maturation"/>
    <property type="evidence" value="ECO:0007669"/>
    <property type="project" value="UniProtKB-ARBA"/>
</dbReference>
<dbReference type="PANTHER" id="PTHR36435:SF1">
    <property type="entry name" value="CAAX AMINO TERMINAL PROTEASE FAMILY PROTEIN"/>
    <property type="match status" value="1"/>
</dbReference>
<dbReference type="InterPro" id="IPR003675">
    <property type="entry name" value="Rce1/LyrA-like_dom"/>
</dbReference>
<dbReference type="eggNOG" id="COG1266">
    <property type="taxonomic scope" value="Bacteria"/>
</dbReference>
<keyword evidence="1" id="KW-1133">Transmembrane helix</keyword>
<organism evidence="3 4">
    <name type="scientific">Streptobacillus moniliformis (strain ATCC 14647 / DSM 12112 / NCTC 10651 / 9901)</name>
    <dbReference type="NCBI Taxonomy" id="519441"/>
    <lineage>
        <taxon>Bacteria</taxon>
        <taxon>Fusobacteriati</taxon>
        <taxon>Fusobacteriota</taxon>
        <taxon>Fusobacteriia</taxon>
        <taxon>Fusobacteriales</taxon>
        <taxon>Leptotrichiaceae</taxon>
        <taxon>Streptobacillus</taxon>
    </lineage>
</organism>
<dbReference type="OrthoDB" id="95762at2"/>